<protein>
    <recommendedName>
        <fullName evidence="12">Mitochondrial carrier protein</fullName>
    </recommendedName>
</protein>
<dbReference type="InterPro" id="IPR023395">
    <property type="entry name" value="MCP_dom_sf"/>
</dbReference>
<feature type="repeat" description="Solcar" evidence="9">
    <location>
        <begin position="197"/>
        <end position="271"/>
    </location>
</feature>
<evidence type="ECO:0008006" key="12">
    <source>
        <dbReference type="Google" id="ProtNLM"/>
    </source>
</evidence>
<sequence>VISLMGMSNDVIPSSVQSSGLTSKPEWSYYVSPISLVFSTAVEAVTLYPLDTCVTRVQTAPSYAHPLSTFNIMRRLSVRSLYSGISPHLLSSMIAILPRTLAAYNVDHGGDITYLATCGAAFGAVEGALITPFEAVKIPMQISVTGIPWSQVFQHYGQLNKLFIGVVPTMLRQSTYGAVTFLSVGLLDKYRSPEERQSGPGIVLFGCTAGAIAAIAGSPFDVIKARVQSGLHYPSKLPSRREIFRGLSCRLWRVTLGTGVFLIAYDEFQRYISPRLNRGHSCSV</sequence>
<dbReference type="PANTHER" id="PTHR45624:SF10">
    <property type="entry name" value="SLC (SOLUTE CARRIER) HOMOLOG"/>
    <property type="match status" value="1"/>
</dbReference>
<dbReference type="PANTHER" id="PTHR45624">
    <property type="entry name" value="MITOCHONDRIAL BASIC AMINO ACIDS TRANSPORTER-RELATED"/>
    <property type="match status" value="1"/>
</dbReference>
<dbReference type="Gene3D" id="1.50.40.10">
    <property type="entry name" value="Mitochondrial carrier domain"/>
    <property type="match status" value="2"/>
</dbReference>
<keyword evidence="7" id="KW-0496">Mitochondrion</keyword>
<dbReference type="SUPFAM" id="SSF103506">
    <property type="entry name" value="Mitochondrial carrier"/>
    <property type="match status" value="1"/>
</dbReference>
<dbReference type="Pfam" id="PF00153">
    <property type="entry name" value="Mito_carr"/>
    <property type="match status" value="3"/>
</dbReference>
<feature type="repeat" description="Solcar" evidence="9">
    <location>
        <begin position="110"/>
        <end position="190"/>
    </location>
</feature>
<dbReference type="GO" id="GO:0022857">
    <property type="term" value="F:transmembrane transporter activity"/>
    <property type="evidence" value="ECO:0007669"/>
    <property type="project" value="TreeGrafter"/>
</dbReference>
<evidence type="ECO:0000256" key="1">
    <source>
        <dbReference type="ARBA" id="ARBA00004225"/>
    </source>
</evidence>
<evidence type="ECO:0000256" key="9">
    <source>
        <dbReference type="PROSITE-ProRule" id="PRU00282"/>
    </source>
</evidence>
<dbReference type="InterPro" id="IPR050567">
    <property type="entry name" value="Mitochondrial_Carrier"/>
</dbReference>
<accession>A0A0H5R5W4</accession>
<comment type="similarity">
    <text evidence="2 10">Belongs to the mitochondrial carrier (TC 2.A.29) family.</text>
</comment>
<evidence type="ECO:0000256" key="6">
    <source>
        <dbReference type="ARBA" id="ARBA00022989"/>
    </source>
</evidence>
<evidence type="ECO:0000256" key="10">
    <source>
        <dbReference type="RuleBase" id="RU000488"/>
    </source>
</evidence>
<dbReference type="InterPro" id="IPR018108">
    <property type="entry name" value="MCP_transmembrane"/>
</dbReference>
<dbReference type="PROSITE" id="PS50920">
    <property type="entry name" value="SOLCAR"/>
    <property type="match status" value="3"/>
</dbReference>
<dbReference type="GO" id="GO:0031966">
    <property type="term" value="C:mitochondrial membrane"/>
    <property type="evidence" value="ECO:0007669"/>
    <property type="project" value="UniProtKB-SubCell"/>
</dbReference>
<keyword evidence="8 9" id="KW-0472">Membrane</keyword>
<feature type="repeat" description="Solcar" evidence="9">
    <location>
        <begin position="27"/>
        <end position="109"/>
    </location>
</feature>
<dbReference type="AlphaFoldDB" id="A0A0H5R5W4"/>
<evidence type="ECO:0000256" key="5">
    <source>
        <dbReference type="ARBA" id="ARBA00022737"/>
    </source>
</evidence>
<evidence type="ECO:0000256" key="8">
    <source>
        <dbReference type="ARBA" id="ARBA00023136"/>
    </source>
</evidence>
<name>A0A0H5R5W4_9EUKA</name>
<evidence type="ECO:0000256" key="2">
    <source>
        <dbReference type="ARBA" id="ARBA00006375"/>
    </source>
</evidence>
<comment type="subcellular location">
    <subcellularLocation>
        <location evidence="1">Mitochondrion membrane</location>
        <topology evidence="1">Multi-pass membrane protein</topology>
    </subcellularLocation>
</comment>
<keyword evidence="6" id="KW-1133">Transmembrane helix</keyword>
<organism evidence="11">
    <name type="scientific">Spongospora subterranea</name>
    <dbReference type="NCBI Taxonomy" id="70186"/>
    <lineage>
        <taxon>Eukaryota</taxon>
        <taxon>Sar</taxon>
        <taxon>Rhizaria</taxon>
        <taxon>Endomyxa</taxon>
        <taxon>Phytomyxea</taxon>
        <taxon>Plasmodiophorida</taxon>
        <taxon>Plasmodiophoridae</taxon>
        <taxon>Spongospora</taxon>
    </lineage>
</organism>
<feature type="non-terminal residue" evidence="11">
    <location>
        <position position="1"/>
    </location>
</feature>
<proteinExistence type="inferred from homology"/>
<evidence type="ECO:0000313" key="11">
    <source>
        <dbReference type="EMBL" id="CRZ09513.1"/>
    </source>
</evidence>
<evidence type="ECO:0000256" key="7">
    <source>
        <dbReference type="ARBA" id="ARBA00023128"/>
    </source>
</evidence>
<evidence type="ECO:0000256" key="4">
    <source>
        <dbReference type="ARBA" id="ARBA00022692"/>
    </source>
</evidence>
<keyword evidence="5" id="KW-0677">Repeat</keyword>
<reference evidence="11" key="1">
    <citation type="submission" date="2015-04" db="EMBL/GenBank/DDBJ databases">
        <title>The genome sequence of the plant pathogenic Rhizarian Plasmodiophora brassicae reveals insights in its biotrophic life cycle and the origin of chitin synthesis.</title>
        <authorList>
            <person name="Schwelm A."/>
            <person name="Fogelqvist J."/>
            <person name="Knaust A."/>
            <person name="Julke S."/>
            <person name="Lilja T."/>
            <person name="Dhandapani V."/>
            <person name="Bonilla-Rosso G."/>
            <person name="Karlsson M."/>
            <person name="Shevchenko A."/>
            <person name="Choi S.R."/>
            <person name="Kim H.G."/>
            <person name="Park J.Y."/>
            <person name="Lim Y.P."/>
            <person name="Ludwig-Muller J."/>
            <person name="Dixelius C."/>
        </authorList>
    </citation>
    <scope>NUCLEOTIDE SEQUENCE</scope>
    <source>
        <tissue evidence="11">Potato root galls</tissue>
    </source>
</reference>
<keyword evidence="3 10" id="KW-0813">Transport</keyword>
<dbReference type="EMBL" id="HACM01009071">
    <property type="protein sequence ID" value="CRZ09513.1"/>
    <property type="molecule type" value="Transcribed_RNA"/>
</dbReference>
<keyword evidence="4 9" id="KW-0812">Transmembrane</keyword>
<evidence type="ECO:0000256" key="3">
    <source>
        <dbReference type="ARBA" id="ARBA00022448"/>
    </source>
</evidence>